<proteinExistence type="inferred from homology"/>
<evidence type="ECO:0000256" key="5">
    <source>
        <dbReference type="ARBA" id="ARBA00012550"/>
    </source>
</evidence>
<dbReference type="NCBIfam" id="NF010112">
    <property type="entry name" value="PRK13585.1"/>
    <property type="match status" value="1"/>
</dbReference>
<dbReference type="CDD" id="cd04732">
    <property type="entry name" value="HisA"/>
    <property type="match status" value="1"/>
</dbReference>
<dbReference type="NCBIfam" id="TIGR00007">
    <property type="entry name" value="1-(5-phosphoribosyl)-5-[(5-phosphoribosylamino)methylideneamino]imidazole-4-carboxamide isomerase"/>
    <property type="match status" value="1"/>
</dbReference>
<dbReference type="Proteomes" id="UP001042704">
    <property type="component" value="Chromosome"/>
</dbReference>
<evidence type="ECO:0000256" key="14">
    <source>
        <dbReference type="RuleBase" id="RU003658"/>
    </source>
</evidence>
<dbReference type="GO" id="GO:0000162">
    <property type="term" value="P:L-tryptophan biosynthetic process"/>
    <property type="evidence" value="ECO:0007669"/>
    <property type="project" value="TreeGrafter"/>
</dbReference>
<evidence type="ECO:0000256" key="1">
    <source>
        <dbReference type="ARBA" id="ARBA00000901"/>
    </source>
</evidence>
<dbReference type="InterPro" id="IPR011060">
    <property type="entry name" value="RibuloseP-bd_barrel"/>
</dbReference>
<dbReference type="UniPathway" id="UPA00031">
    <property type="reaction ID" value="UER00009"/>
</dbReference>
<dbReference type="Pfam" id="PF00977">
    <property type="entry name" value="His_biosynth"/>
    <property type="match status" value="1"/>
</dbReference>
<keyword evidence="8 12" id="KW-0028">Amino-acid biosynthesis</keyword>
<dbReference type="KEGG" id="maqe:RJ40_11635"/>
<dbReference type="InterPro" id="IPR023016">
    <property type="entry name" value="HisA/PriA"/>
</dbReference>
<evidence type="ECO:0000313" key="16">
    <source>
        <dbReference type="Proteomes" id="UP001042704"/>
    </source>
</evidence>
<comment type="similarity">
    <text evidence="4 12 13">Belongs to the HisA/HisF family.</text>
</comment>
<keyword evidence="9 12" id="KW-0368">Histidine biosynthesis</keyword>
<dbReference type="GO" id="GO:0000105">
    <property type="term" value="P:L-histidine biosynthetic process"/>
    <property type="evidence" value="ECO:0007669"/>
    <property type="project" value="UniProtKB-UniRule"/>
</dbReference>
<evidence type="ECO:0000256" key="11">
    <source>
        <dbReference type="ARBA" id="ARBA00030547"/>
    </source>
</evidence>
<dbReference type="AlphaFoldDB" id="A0A8A3S8W6"/>
<reference evidence="15" key="2">
    <citation type="submission" date="2019-02" db="EMBL/GenBank/DDBJ databases">
        <authorList>
            <person name="Chen S.-C."/>
            <person name="Chien H.-H."/>
            <person name="Lai M.-C."/>
        </authorList>
    </citation>
    <scope>NUCLEOTIDE SEQUENCE</scope>
    <source>
        <strain evidence="15">N2F9704</strain>
    </source>
</reference>
<evidence type="ECO:0000256" key="3">
    <source>
        <dbReference type="ARBA" id="ARBA00005133"/>
    </source>
</evidence>
<evidence type="ECO:0000256" key="9">
    <source>
        <dbReference type="ARBA" id="ARBA00023102"/>
    </source>
</evidence>
<dbReference type="EC" id="5.3.1.16" evidence="5 12"/>
<accession>A0A8A3S8W6</accession>
<dbReference type="FunFam" id="3.20.20.70:FF:000009">
    <property type="entry name" value="1-(5-phosphoribosyl)-5-[(5-phosphoribosylamino)methylideneamino] imidazole-4-carboxamide isomerase"/>
    <property type="match status" value="1"/>
</dbReference>
<reference evidence="15" key="1">
    <citation type="journal article" date="2001" name="Int. J. Syst. Evol. Microbiol.">
        <title>Methanofollis aquaemaris sp. nov., a methanogen isolated from an aquaculture fish pond.</title>
        <authorList>
            <person name="Lai M.C."/>
            <person name="Chen S.C."/>
        </authorList>
    </citation>
    <scope>NUCLEOTIDE SEQUENCE</scope>
    <source>
        <strain evidence="15">N2F9704</strain>
    </source>
</reference>
<dbReference type="PANTHER" id="PTHR43090">
    <property type="entry name" value="1-(5-PHOSPHORIBOSYL)-5-[(5-PHOSPHORIBOSYLAMINO)METHYLIDENEAMINO] IMIDAZOLE-4-CARBOXAMIDE ISOMERASE"/>
    <property type="match status" value="1"/>
</dbReference>
<gene>
    <name evidence="12" type="primary">hisA</name>
    <name evidence="15" type="ORF">RJ40_11635</name>
</gene>
<dbReference type="PANTHER" id="PTHR43090:SF7">
    <property type="entry name" value="1-(5-PHOSPHORIBOSYL)-5-[(5-PHOSPHORIBOSYLAMINO)METHYLIDENEAMINO] IMIDAZOLE-4-CARBOXAMIDE ISOMERASE"/>
    <property type="match status" value="1"/>
</dbReference>
<dbReference type="InterPro" id="IPR006063">
    <property type="entry name" value="HisA_bact_arch"/>
</dbReference>
<dbReference type="EMBL" id="CP036172">
    <property type="protein sequence ID" value="QSZ68100.1"/>
    <property type="molecule type" value="Genomic_DNA"/>
</dbReference>
<feature type="active site" description="Proton donor" evidence="12">
    <location>
        <position position="129"/>
    </location>
</feature>
<evidence type="ECO:0000256" key="10">
    <source>
        <dbReference type="ARBA" id="ARBA00023235"/>
    </source>
</evidence>
<evidence type="ECO:0000256" key="7">
    <source>
        <dbReference type="ARBA" id="ARBA00022490"/>
    </source>
</evidence>
<evidence type="ECO:0000256" key="12">
    <source>
        <dbReference type="HAMAP-Rule" id="MF_01014"/>
    </source>
</evidence>
<dbReference type="GO" id="GO:0003949">
    <property type="term" value="F:1-(5-phosphoribosyl)-5-[(5-phosphoribosylamino)methylideneamino]imidazole-4-carboxamide isomerase activity"/>
    <property type="evidence" value="ECO:0007669"/>
    <property type="project" value="UniProtKB-UniRule"/>
</dbReference>
<dbReference type="RefSeq" id="WP_265581035.1">
    <property type="nucleotide sequence ID" value="NZ_CP036172.1"/>
</dbReference>
<evidence type="ECO:0000256" key="13">
    <source>
        <dbReference type="RuleBase" id="RU003657"/>
    </source>
</evidence>
<evidence type="ECO:0000256" key="4">
    <source>
        <dbReference type="ARBA" id="ARBA00009667"/>
    </source>
</evidence>
<evidence type="ECO:0000256" key="2">
    <source>
        <dbReference type="ARBA" id="ARBA00004496"/>
    </source>
</evidence>
<name>A0A8A3S8W6_9EURY</name>
<keyword evidence="16" id="KW-1185">Reference proteome</keyword>
<protein>
    <recommendedName>
        <fullName evidence="6 12">1-(5-phosphoribosyl)-5-[(5-phosphoribosylamino)methylideneamino] imidazole-4-carboxamide isomerase</fullName>
        <ecNumber evidence="5 12">5.3.1.16</ecNumber>
    </recommendedName>
    <alternativeName>
        <fullName evidence="11 12">Phosphoribosylformimino-5-aminoimidazole carboxamide ribotide isomerase</fullName>
    </alternativeName>
</protein>
<comment type="pathway">
    <text evidence="3 12 14">Amino-acid biosynthesis; L-histidine biosynthesis; L-histidine from 5-phospho-alpha-D-ribose 1-diphosphate: step 4/9.</text>
</comment>
<organism evidence="15 16">
    <name type="scientific">Methanofollis aquaemaris</name>
    <dbReference type="NCBI Taxonomy" id="126734"/>
    <lineage>
        <taxon>Archaea</taxon>
        <taxon>Methanobacteriati</taxon>
        <taxon>Methanobacteriota</taxon>
        <taxon>Stenosarchaea group</taxon>
        <taxon>Methanomicrobia</taxon>
        <taxon>Methanomicrobiales</taxon>
        <taxon>Methanomicrobiaceae</taxon>
        <taxon>Methanofollis</taxon>
    </lineage>
</organism>
<dbReference type="SUPFAM" id="SSF51366">
    <property type="entry name" value="Ribulose-phoshate binding barrel"/>
    <property type="match status" value="1"/>
</dbReference>
<evidence type="ECO:0000256" key="6">
    <source>
        <dbReference type="ARBA" id="ARBA00018464"/>
    </source>
</evidence>
<evidence type="ECO:0000313" key="15">
    <source>
        <dbReference type="EMBL" id="QSZ68100.1"/>
    </source>
</evidence>
<dbReference type="Gene3D" id="3.20.20.70">
    <property type="entry name" value="Aldolase class I"/>
    <property type="match status" value="1"/>
</dbReference>
<feature type="active site" description="Proton acceptor" evidence="12">
    <location>
        <position position="8"/>
    </location>
</feature>
<dbReference type="InterPro" id="IPR013785">
    <property type="entry name" value="Aldolase_TIM"/>
</dbReference>
<keyword evidence="7 12" id="KW-0963">Cytoplasm</keyword>
<comment type="catalytic activity">
    <reaction evidence="1 12 14">
        <text>1-(5-phospho-beta-D-ribosyl)-5-[(5-phospho-beta-D-ribosylamino)methylideneamino]imidazole-4-carboxamide = 5-[(5-phospho-1-deoxy-D-ribulos-1-ylimino)methylamino]-1-(5-phospho-beta-D-ribosyl)imidazole-4-carboxamide</text>
        <dbReference type="Rhea" id="RHEA:15469"/>
        <dbReference type="ChEBI" id="CHEBI:58435"/>
        <dbReference type="ChEBI" id="CHEBI:58525"/>
        <dbReference type="EC" id="5.3.1.16"/>
    </reaction>
</comment>
<dbReference type="GO" id="GO:0005737">
    <property type="term" value="C:cytoplasm"/>
    <property type="evidence" value="ECO:0007669"/>
    <property type="project" value="UniProtKB-SubCell"/>
</dbReference>
<dbReference type="InterPro" id="IPR044524">
    <property type="entry name" value="Isoase_HisA-like"/>
</dbReference>
<comment type="subcellular location">
    <subcellularLocation>
        <location evidence="2 12 14">Cytoplasm</location>
    </subcellularLocation>
</comment>
<dbReference type="InterPro" id="IPR006062">
    <property type="entry name" value="His_biosynth"/>
</dbReference>
<dbReference type="HAMAP" id="MF_01014">
    <property type="entry name" value="HisA"/>
    <property type="match status" value="1"/>
</dbReference>
<sequence length="236" mass="24980">MIVFPAVDILGGQCVQLVQGRRESARAFGTPLQNARRWLDAGAEALHVVNLDGAFGSARANAEMIREVIEETGVFVQLGGGIRSREDARAWLETGVGRVILGTVAVREPEIIRDLSQEFGPEQVMAGVDARGGAVVIEGWQEEAGDYLAWAERFEALGAGSLLFTNVAVEGLCQGIETEPVARLLERTSLPVVVAGGVTSAEDVRALRDLGVAGVVLGSALYSGKITLEEALEAAR</sequence>
<dbReference type="GeneID" id="76425029"/>
<evidence type="ECO:0000256" key="8">
    <source>
        <dbReference type="ARBA" id="ARBA00022605"/>
    </source>
</evidence>
<keyword evidence="10 12" id="KW-0413">Isomerase</keyword>